<keyword evidence="1" id="KW-0472">Membrane</keyword>
<proteinExistence type="predicted"/>
<sequence>MFTFKLFLQYSGFYFTNIFVTSMQLIFKKILKLFVEQLKTSPGLYNVNPRFETDLLLKSYDSKATKQCIVLLFAICVCVFSDIFYETKCGDSIVITSLILHQYFARTSIVSLLYHNVFYLTEIVAITATVGSVIYFLYMGFHVKAHVIMLTDYICVFNQEEMISDSHICVELKVISRRYSEIKKYPEMLFQQGEELLFFLVLTGMASGLMTISHIYTNIVKGVISTLTLVLFSFIITDLLDYEFLSDQISTAIYDLKWYNWTIKCQKDYLILSMQIQKGIRIKIMGLYELNRLYLKQIFNTLYAILSFVYYFVKNT</sequence>
<comment type="caution">
    <text evidence="2">The sequence shown here is derived from an EMBL/GenBank/DDBJ whole genome shotgun (WGS) entry which is preliminary data.</text>
</comment>
<feature type="transmembrane region" description="Helical" evidence="1">
    <location>
        <begin position="68"/>
        <end position="85"/>
    </location>
</feature>
<accession>A0ABD1EK09</accession>
<feature type="transmembrane region" description="Helical" evidence="1">
    <location>
        <begin position="6"/>
        <end position="27"/>
    </location>
</feature>
<evidence type="ECO:0000313" key="3">
    <source>
        <dbReference type="Proteomes" id="UP001566132"/>
    </source>
</evidence>
<dbReference type="AlphaFoldDB" id="A0ABD1EK09"/>
<keyword evidence="1" id="KW-0812">Transmembrane</keyword>
<evidence type="ECO:0000313" key="2">
    <source>
        <dbReference type="EMBL" id="KAL1495036.1"/>
    </source>
</evidence>
<feature type="transmembrane region" description="Helical" evidence="1">
    <location>
        <begin position="293"/>
        <end position="313"/>
    </location>
</feature>
<dbReference type="EMBL" id="JBDJPC010000007">
    <property type="protein sequence ID" value="KAL1495036.1"/>
    <property type="molecule type" value="Genomic_DNA"/>
</dbReference>
<name>A0ABD1EK09_HYPHA</name>
<evidence type="ECO:0008006" key="4">
    <source>
        <dbReference type="Google" id="ProtNLM"/>
    </source>
</evidence>
<feature type="transmembrane region" description="Helical" evidence="1">
    <location>
        <begin position="117"/>
        <end position="138"/>
    </location>
</feature>
<feature type="transmembrane region" description="Helical" evidence="1">
    <location>
        <begin position="222"/>
        <end position="240"/>
    </location>
</feature>
<dbReference type="Proteomes" id="UP001566132">
    <property type="component" value="Unassembled WGS sequence"/>
</dbReference>
<gene>
    <name evidence="2" type="ORF">ABEB36_010521</name>
</gene>
<reference evidence="2 3" key="1">
    <citation type="submission" date="2024-05" db="EMBL/GenBank/DDBJ databases">
        <title>Genetic variation in Jamaican populations of the coffee berry borer (Hypothenemus hampei).</title>
        <authorList>
            <person name="Errbii M."/>
            <person name="Myrie A."/>
        </authorList>
    </citation>
    <scope>NUCLEOTIDE SEQUENCE [LARGE SCALE GENOMIC DNA]</scope>
    <source>
        <strain evidence="2">JA-Hopewell-2020-01-JO</strain>
        <tissue evidence="2">Whole body</tissue>
    </source>
</reference>
<organism evidence="2 3">
    <name type="scientific">Hypothenemus hampei</name>
    <name type="common">Coffee berry borer</name>
    <dbReference type="NCBI Taxonomy" id="57062"/>
    <lineage>
        <taxon>Eukaryota</taxon>
        <taxon>Metazoa</taxon>
        <taxon>Ecdysozoa</taxon>
        <taxon>Arthropoda</taxon>
        <taxon>Hexapoda</taxon>
        <taxon>Insecta</taxon>
        <taxon>Pterygota</taxon>
        <taxon>Neoptera</taxon>
        <taxon>Endopterygota</taxon>
        <taxon>Coleoptera</taxon>
        <taxon>Polyphaga</taxon>
        <taxon>Cucujiformia</taxon>
        <taxon>Curculionidae</taxon>
        <taxon>Scolytinae</taxon>
        <taxon>Hypothenemus</taxon>
    </lineage>
</organism>
<keyword evidence="1" id="KW-1133">Transmembrane helix</keyword>
<keyword evidence="3" id="KW-1185">Reference proteome</keyword>
<protein>
    <recommendedName>
        <fullName evidence="4">Odorant receptor</fullName>
    </recommendedName>
</protein>
<evidence type="ECO:0000256" key="1">
    <source>
        <dbReference type="SAM" id="Phobius"/>
    </source>
</evidence>